<evidence type="ECO:0000313" key="1">
    <source>
        <dbReference type="EMBL" id="RII43319.1"/>
    </source>
</evidence>
<name>A0A399JGJ9_9MICC</name>
<dbReference type="AlphaFoldDB" id="A0A399JGJ9"/>
<dbReference type="InterPro" id="IPR038078">
    <property type="entry name" value="PhoU-like_sf"/>
</dbReference>
<protein>
    <recommendedName>
        <fullName evidence="3">Nuclease PIN</fullName>
    </recommendedName>
</protein>
<keyword evidence="2" id="KW-1185">Reference proteome</keyword>
<organism evidence="1 2">
    <name type="scientific">Galactobacter valiniphilus</name>
    <dbReference type="NCBI Taxonomy" id="2676122"/>
    <lineage>
        <taxon>Bacteria</taxon>
        <taxon>Bacillati</taxon>
        <taxon>Actinomycetota</taxon>
        <taxon>Actinomycetes</taxon>
        <taxon>Micrococcales</taxon>
        <taxon>Micrococcaceae</taxon>
        <taxon>Galactobacter</taxon>
    </lineage>
</organism>
<gene>
    <name evidence="1" type="ORF">DWB68_03205</name>
</gene>
<accession>A0A399JGJ9</accession>
<reference evidence="1 2" key="1">
    <citation type="submission" date="2018-07" db="EMBL/GenBank/DDBJ databases">
        <title>Arthrobacter sp. nov., isolated from raw cow's milk with high bacterial count.</title>
        <authorList>
            <person name="Hahne J."/>
            <person name="Isele D."/>
            <person name="Lipski A."/>
        </authorList>
    </citation>
    <scope>NUCLEOTIDE SEQUENCE [LARGE SCALE GENOMIC DNA]</scope>
    <source>
        <strain evidence="1 2">JZ R-35</strain>
    </source>
</reference>
<dbReference type="Proteomes" id="UP000265419">
    <property type="component" value="Unassembled WGS sequence"/>
</dbReference>
<evidence type="ECO:0000313" key="2">
    <source>
        <dbReference type="Proteomes" id="UP000265419"/>
    </source>
</evidence>
<proteinExistence type="predicted"/>
<evidence type="ECO:0008006" key="3">
    <source>
        <dbReference type="Google" id="ProtNLM"/>
    </source>
</evidence>
<dbReference type="RefSeq" id="WP_119423690.1">
    <property type="nucleotide sequence ID" value="NZ_QQXK01000004.1"/>
</dbReference>
<dbReference type="EMBL" id="QQXK01000004">
    <property type="protein sequence ID" value="RII43319.1"/>
    <property type="molecule type" value="Genomic_DNA"/>
</dbReference>
<dbReference type="Gene3D" id="1.20.58.220">
    <property type="entry name" value="Phosphate transport system protein phou homolog 2, domain 2"/>
    <property type="match status" value="1"/>
</dbReference>
<sequence length="204" mass="22586">MSLRFFPSETRSLSLLTSLADVLREALATASELFSAEEAGAGALRERLEALELKSTDLHYALLTHLRTSFVNPLPREDLYTFSKHLARAIGFVASAGSSLPHAADRRRDRVTELLEILGRQADLSRKALAGLGRLEELEDLWLDLLRLSSRARRTQRAWQLDQAGETKVSTVVTQQVLARDLQGASDALLGFTDHLGHVLVKES</sequence>
<comment type="caution">
    <text evidence="1">The sequence shown here is derived from an EMBL/GenBank/DDBJ whole genome shotgun (WGS) entry which is preliminary data.</text>
</comment>